<dbReference type="InterPro" id="IPR025695">
    <property type="entry name" value="DoxX-like"/>
</dbReference>
<evidence type="ECO:0000313" key="3">
    <source>
        <dbReference type="EMBL" id="MBD8526765.1"/>
    </source>
</evidence>
<dbReference type="Proteomes" id="UP000613768">
    <property type="component" value="Unassembled WGS sequence"/>
</dbReference>
<proteinExistence type="predicted"/>
<feature type="transmembrane region" description="Helical" evidence="1">
    <location>
        <begin position="370"/>
        <end position="393"/>
    </location>
</feature>
<dbReference type="GO" id="GO:0044877">
    <property type="term" value="F:protein-containing complex binding"/>
    <property type="evidence" value="ECO:0007669"/>
    <property type="project" value="TreeGrafter"/>
</dbReference>
<evidence type="ECO:0000256" key="1">
    <source>
        <dbReference type="SAM" id="Phobius"/>
    </source>
</evidence>
<organism evidence="3 4">
    <name type="scientific">Pseudomarimonas arenosa</name>
    <dbReference type="NCBI Taxonomy" id="2774145"/>
    <lineage>
        <taxon>Bacteria</taxon>
        <taxon>Pseudomonadati</taxon>
        <taxon>Pseudomonadota</taxon>
        <taxon>Gammaproteobacteria</taxon>
        <taxon>Lysobacterales</taxon>
        <taxon>Lysobacteraceae</taxon>
        <taxon>Pseudomarimonas</taxon>
    </lineage>
</organism>
<name>A0AAW3ZPB8_9GAMM</name>
<sequence>MKILLLGGHGFIGRSVAARLRGAGHRVLAPGRRELDLARMSQAQHWVPWLEGIEVVVNAAGILRPRGNDSFETIHCRAPLALAGACVDRQVKGFVQISALGNDTDGEFIASKHRFDAELLRLPLPAIVLRPSVVYASAGSYGGTSLLRALAAFPAVLGLPGDGQQQIQPIDLASLSEGVLRAVERIQQGHGDDAAIELVGPDVLSLADYLRAWRRWLGYPTLIELKVPLPLIGLASLLGEWWGSGALGRTIWGMLQRGNVAATDAWQRQGERLGLSPPPLERVLDLHPAQLQDRWQARLWLLAPLLNLMLALLWIGSGITGLSLDLATVERMSAPLGLSGGSAMLAAHLTSGLDLLLGGALLLGRRKRPVLLLMLASTLGYTLLLGLAAPALWLDPFGALLKNLPLVPALLIAWVLADRR</sequence>
<keyword evidence="4" id="KW-1185">Reference proteome</keyword>
<dbReference type="PANTHER" id="PTHR12126">
    <property type="entry name" value="NADH-UBIQUINONE OXIDOREDUCTASE 39 KDA SUBUNIT-RELATED"/>
    <property type="match status" value="1"/>
</dbReference>
<dbReference type="InterPro" id="IPR001509">
    <property type="entry name" value="Epimerase_deHydtase"/>
</dbReference>
<protein>
    <submittedName>
        <fullName evidence="3">Sugar nucleotide-binding protein</fullName>
    </submittedName>
</protein>
<dbReference type="InterPro" id="IPR036291">
    <property type="entry name" value="NAD(P)-bd_dom_sf"/>
</dbReference>
<comment type="caution">
    <text evidence="3">The sequence shown here is derived from an EMBL/GenBank/DDBJ whole genome shotgun (WGS) entry which is preliminary data.</text>
</comment>
<dbReference type="SUPFAM" id="SSF51735">
    <property type="entry name" value="NAD(P)-binding Rossmann-fold domains"/>
    <property type="match status" value="1"/>
</dbReference>
<evidence type="ECO:0000259" key="2">
    <source>
        <dbReference type="Pfam" id="PF01370"/>
    </source>
</evidence>
<dbReference type="Pfam" id="PF13781">
    <property type="entry name" value="DoxX_3"/>
    <property type="match status" value="1"/>
</dbReference>
<reference evidence="3 4" key="1">
    <citation type="submission" date="2020-09" db="EMBL/GenBank/DDBJ databases">
        <title>Pseudoxanthomonas sp. CAU 1598 isolated from sand of Yaerae Beach.</title>
        <authorList>
            <person name="Kim W."/>
        </authorList>
    </citation>
    <scope>NUCLEOTIDE SEQUENCE [LARGE SCALE GENOMIC DNA]</scope>
    <source>
        <strain evidence="3 4">CAU 1598</strain>
    </source>
</reference>
<dbReference type="Pfam" id="PF01370">
    <property type="entry name" value="Epimerase"/>
    <property type="match status" value="1"/>
</dbReference>
<dbReference type="EMBL" id="JACYTR010000030">
    <property type="protein sequence ID" value="MBD8526765.1"/>
    <property type="molecule type" value="Genomic_DNA"/>
</dbReference>
<gene>
    <name evidence="3" type="ORF">IFO71_13565</name>
</gene>
<accession>A0AAW3ZPB8</accession>
<dbReference type="RefSeq" id="WP_192030186.1">
    <property type="nucleotide sequence ID" value="NZ_JACYTR010000030.1"/>
</dbReference>
<evidence type="ECO:0000313" key="4">
    <source>
        <dbReference type="Proteomes" id="UP000613768"/>
    </source>
</evidence>
<keyword evidence="1" id="KW-0812">Transmembrane</keyword>
<dbReference type="InterPro" id="IPR051207">
    <property type="entry name" value="ComplexI_NDUFA9_subunit"/>
</dbReference>
<feature type="domain" description="NAD-dependent epimerase/dehydratase" evidence="2">
    <location>
        <begin position="3"/>
        <end position="99"/>
    </location>
</feature>
<keyword evidence="1" id="KW-1133">Transmembrane helix</keyword>
<dbReference type="Gene3D" id="3.40.50.720">
    <property type="entry name" value="NAD(P)-binding Rossmann-like Domain"/>
    <property type="match status" value="1"/>
</dbReference>
<keyword evidence="1" id="KW-0472">Membrane</keyword>
<dbReference type="AlphaFoldDB" id="A0AAW3ZPB8"/>
<feature type="transmembrane region" description="Helical" evidence="1">
    <location>
        <begin position="342"/>
        <end position="363"/>
    </location>
</feature>
<feature type="transmembrane region" description="Helical" evidence="1">
    <location>
        <begin position="399"/>
        <end position="417"/>
    </location>
</feature>
<feature type="transmembrane region" description="Helical" evidence="1">
    <location>
        <begin position="299"/>
        <end position="322"/>
    </location>
</feature>
<dbReference type="PANTHER" id="PTHR12126:SF11">
    <property type="entry name" value="NADH DEHYDROGENASE [UBIQUINONE] 1 ALPHA SUBCOMPLEX SUBUNIT 9, MITOCHONDRIAL"/>
    <property type="match status" value="1"/>
</dbReference>